<dbReference type="EMBL" id="KL198009">
    <property type="protein sequence ID" value="KDQ27040.1"/>
    <property type="molecule type" value="Genomic_DNA"/>
</dbReference>
<dbReference type="OrthoDB" id="2978551at2759"/>
<protein>
    <submittedName>
        <fullName evidence="1">Uncharacterized protein</fullName>
    </submittedName>
</protein>
<organism evidence="1 2">
    <name type="scientific">Pleurotus ostreatus (strain PC15)</name>
    <name type="common">Oyster mushroom</name>
    <dbReference type="NCBI Taxonomy" id="1137138"/>
    <lineage>
        <taxon>Eukaryota</taxon>
        <taxon>Fungi</taxon>
        <taxon>Dikarya</taxon>
        <taxon>Basidiomycota</taxon>
        <taxon>Agaricomycotina</taxon>
        <taxon>Agaricomycetes</taxon>
        <taxon>Agaricomycetidae</taxon>
        <taxon>Agaricales</taxon>
        <taxon>Pleurotineae</taxon>
        <taxon>Pleurotaceae</taxon>
        <taxon>Pleurotus</taxon>
    </lineage>
</organism>
<dbReference type="AlphaFoldDB" id="A0A067NJ70"/>
<accession>A0A067NJ70</accession>
<sequence>MDPLSITTAVLTLVDVALKIKDSVERVGKNRKQLLHLSEDILQTLYDLQDLCSAREHALRGAPELHQSLNRLSSSVALLRTPSSAPEL</sequence>
<dbReference type="Proteomes" id="UP000027073">
    <property type="component" value="Unassembled WGS sequence"/>
</dbReference>
<dbReference type="InParanoid" id="A0A067NJ70"/>
<gene>
    <name evidence="1" type="ORF">PLEOSDRAFT_1089956</name>
</gene>
<evidence type="ECO:0000313" key="2">
    <source>
        <dbReference type="Proteomes" id="UP000027073"/>
    </source>
</evidence>
<evidence type="ECO:0000313" key="1">
    <source>
        <dbReference type="EMBL" id="KDQ27040.1"/>
    </source>
</evidence>
<proteinExistence type="predicted"/>
<dbReference type="VEuPathDB" id="FungiDB:PLEOSDRAFT_1089956"/>
<name>A0A067NJ70_PLEO1</name>
<dbReference type="HOGENOM" id="CLU_2470022_0_0_1"/>
<reference evidence="2" key="1">
    <citation type="journal article" date="2014" name="Proc. Natl. Acad. Sci. U.S.A.">
        <title>Extensive sampling of basidiomycete genomes demonstrates inadequacy of the white-rot/brown-rot paradigm for wood decay fungi.</title>
        <authorList>
            <person name="Riley R."/>
            <person name="Salamov A.A."/>
            <person name="Brown D.W."/>
            <person name="Nagy L.G."/>
            <person name="Floudas D."/>
            <person name="Held B.W."/>
            <person name="Levasseur A."/>
            <person name="Lombard V."/>
            <person name="Morin E."/>
            <person name="Otillar R."/>
            <person name="Lindquist E.A."/>
            <person name="Sun H."/>
            <person name="LaButti K.M."/>
            <person name="Schmutz J."/>
            <person name="Jabbour D."/>
            <person name="Luo H."/>
            <person name="Baker S.E."/>
            <person name="Pisabarro A.G."/>
            <person name="Walton J.D."/>
            <person name="Blanchette R.A."/>
            <person name="Henrissat B."/>
            <person name="Martin F."/>
            <person name="Cullen D."/>
            <person name="Hibbett D.S."/>
            <person name="Grigoriev I.V."/>
        </authorList>
    </citation>
    <scope>NUCLEOTIDE SEQUENCE [LARGE SCALE GENOMIC DNA]</scope>
    <source>
        <strain evidence="2">PC15</strain>
    </source>
</reference>